<dbReference type="InterPro" id="IPR043504">
    <property type="entry name" value="Peptidase_S1_PA_chymotrypsin"/>
</dbReference>
<comment type="caution">
    <text evidence="6">The sequence shown here is derived from an EMBL/GenBank/DDBJ whole genome shotgun (WGS) entry which is preliminary data.</text>
</comment>
<dbReference type="PRINTS" id="PR00834">
    <property type="entry name" value="PROTEASES2C"/>
</dbReference>
<accession>A0A2S5IX65</accession>
<evidence type="ECO:0000313" key="6">
    <source>
        <dbReference type="EMBL" id="PPB49141.1"/>
    </source>
</evidence>
<evidence type="ECO:0000256" key="4">
    <source>
        <dbReference type="ARBA" id="ARBA00023136"/>
    </source>
</evidence>
<dbReference type="GO" id="GO:0009403">
    <property type="term" value="P:toxin biosynthetic process"/>
    <property type="evidence" value="ECO:0007669"/>
    <property type="project" value="InterPro"/>
</dbReference>
<dbReference type="GO" id="GO:0016020">
    <property type="term" value="C:membrane"/>
    <property type="evidence" value="ECO:0007669"/>
    <property type="project" value="UniProtKB-SubCell"/>
</dbReference>
<name>A0A2S5IX65_9MICC</name>
<dbReference type="InterPro" id="IPR001940">
    <property type="entry name" value="Peptidase_S1C"/>
</dbReference>
<dbReference type="OrthoDB" id="9766361at2"/>
<dbReference type="PANTHER" id="PTHR22939">
    <property type="entry name" value="SERINE PROTEASE FAMILY S1C HTRA-RELATED"/>
    <property type="match status" value="1"/>
</dbReference>
<dbReference type="InterPro" id="IPR047680">
    <property type="entry name" value="MarP-like"/>
</dbReference>
<keyword evidence="7" id="KW-1185">Reference proteome</keyword>
<evidence type="ECO:0000313" key="7">
    <source>
        <dbReference type="Proteomes" id="UP000239297"/>
    </source>
</evidence>
<comment type="subcellular location">
    <subcellularLocation>
        <location evidence="1">Membrane</location>
        <topology evidence="1">Multi-pass membrane protein</topology>
    </subcellularLocation>
</comment>
<dbReference type="Pfam" id="PF13365">
    <property type="entry name" value="Trypsin_2"/>
    <property type="match status" value="1"/>
</dbReference>
<dbReference type="InterPro" id="IPR009003">
    <property type="entry name" value="Peptidase_S1_PA"/>
</dbReference>
<dbReference type="GO" id="GO:0006508">
    <property type="term" value="P:proteolysis"/>
    <property type="evidence" value="ECO:0007669"/>
    <property type="project" value="UniProtKB-KW"/>
</dbReference>
<dbReference type="GO" id="GO:0004252">
    <property type="term" value="F:serine-type endopeptidase activity"/>
    <property type="evidence" value="ECO:0007669"/>
    <property type="project" value="InterPro"/>
</dbReference>
<dbReference type="Pfam" id="PF02674">
    <property type="entry name" value="Colicin_V"/>
    <property type="match status" value="1"/>
</dbReference>
<dbReference type="NCBIfam" id="NF033740">
    <property type="entry name" value="MarP_fam_protase"/>
    <property type="match status" value="1"/>
</dbReference>
<dbReference type="AlphaFoldDB" id="A0A2S5IX65"/>
<gene>
    <name evidence="6" type="ORF">C4K88_10575</name>
</gene>
<dbReference type="Proteomes" id="UP000239297">
    <property type="component" value="Unassembled WGS sequence"/>
</dbReference>
<proteinExistence type="predicted"/>
<evidence type="ECO:0000256" key="5">
    <source>
        <dbReference type="SAM" id="Phobius"/>
    </source>
</evidence>
<keyword evidence="3 5" id="KW-1133">Transmembrane helix</keyword>
<reference evidence="6 7" key="1">
    <citation type="journal article" date="2014" name="Int. J. Syst. Evol. Microbiol.">
        <title>Arthrobacter pityocampae sp. nov., isolated from Thaumetopoea pityocampa (Lep., Thaumetopoeidae).</title>
        <authorList>
            <person name="Ince I.A."/>
            <person name="Demirbag Z."/>
            <person name="Kati H."/>
        </authorList>
    </citation>
    <scope>NUCLEOTIDE SEQUENCE [LARGE SCALE GENOMIC DNA]</scope>
    <source>
        <strain evidence="6 7">Tp2</strain>
    </source>
</reference>
<feature type="transmembrane region" description="Helical" evidence="5">
    <location>
        <begin position="67"/>
        <end position="92"/>
    </location>
</feature>
<feature type="transmembrane region" description="Helical" evidence="5">
    <location>
        <begin position="6"/>
        <end position="27"/>
    </location>
</feature>
<keyword evidence="2 5" id="KW-0812">Transmembrane</keyword>
<dbReference type="EMBL" id="PRKW01000004">
    <property type="protein sequence ID" value="PPB49141.1"/>
    <property type="molecule type" value="Genomic_DNA"/>
</dbReference>
<protein>
    <submittedName>
        <fullName evidence="6">Serine protease</fullName>
    </submittedName>
</protein>
<dbReference type="SUPFAM" id="SSF50494">
    <property type="entry name" value="Trypsin-like serine proteases"/>
    <property type="match status" value="1"/>
</dbReference>
<dbReference type="InterPro" id="IPR003825">
    <property type="entry name" value="Colicin-V_CvpA"/>
</dbReference>
<keyword evidence="6" id="KW-0378">Hydrolase</keyword>
<evidence type="ECO:0000256" key="3">
    <source>
        <dbReference type="ARBA" id="ARBA00022989"/>
    </source>
</evidence>
<dbReference type="PANTHER" id="PTHR22939:SF129">
    <property type="entry name" value="SERINE PROTEASE HTRA2, MITOCHONDRIAL"/>
    <property type="match status" value="1"/>
</dbReference>
<feature type="transmembrane region" description="Helical" evidence="5">
    <location>
        <begin position="34"/>
        <end position="55"/>
    </location>
</feature>
<organism evidence="6 7">
    <name type="scientific">Arthrobacter pityocampae</name>
    <dbReference type="NCBI Taxonomy" id="547334"/>
    <lineage>
        <taxon>Bacteria</taxon>
        <taxon>Bacillati</taxon>
        <taxon>Actinomycetota</taxon>
        <taxon>Actinomycetes</taxon>
        <taxon>Micrococcales</taxon>
        <taxon>Micrococcaceae</taxon>
        <taxon>Arthrobacter</taxon>
    </lineage>
</organism>
<keyword evidence="6" id="KW-0645">Protease</keyword>
<keyword evidence="4 5" id="KW-0472">Membrane</keyword>
<dbReference type="RefSeq" id="WP_104121579.1">
    <property type="nucleotide sequence ID" value="NZ_PRKW01000004.1"/>
</dbReference>
<dbReference type="Gene3D" id="2.40.10.10">
    <property type="entry name" value="Trypsin-like serine proteases"/>
    <property type="match status" value="2"/>
</dbReference>
<sequence>MYVPEVSFGEFTVLDIILVVILLGYLVAGLRNGFLVTLGGIAGFVAGAVAAFFAVPLVSGWVPDNPWRLIAVIGTVIVLIIVGQGVGSALGASIRRWSDFPPLRLIDRILGGVVNVVVAALVLSMLAFSVGTLGVPFLSQQLASSQVIRSIDTATPGPVRTWLAQLRTIAVDDGIPTILESVGPAVPAAVPDASVDTPELAAAGASVVRITGTAFQCGQNQTGSGFVIAPGRVITNAHVVAGVERPVVEVSGGRALPGRVVQLDTARDVAVIAVDSLQAPPLPLGEELANGATAAFAGYPAGGPYRIQPASVQGLSPVLVNNIYGADPRPLQIYSLAANVQQGNSGGPLLDLQGRVAGVVFAKSTADAPVGYALSLAELRPIAESAGSLDDTVSAGQCTRG</sequence>
<evidence type="ECO:0000256" key="2">
    <source>
        <dbReference type="ARBA" id="ARBA00022692"/>
    </source>
</evidence>
<evidence type="ECO:0000256" key="1">
    <source>
        <dbReference type="ARBA" id="ARBA00004141"/>
    </source>
</evidence>
<feature type="transmembrane region" description="Helical" evidence="5">
    <location>
        <begin position="113"/>
        <end position="138"/>
    </location>
</feature>